<dbReference type="EMBL" id="CAJQYY010000034">
    <property type="protein sequence ID" value="CAG4920323.1"/>
    <property type="molecule type" value="Genomic_DNA"/>
</dbReference>
<sequence length="88" mass="10431">MADPTQKTCPRCKASKPVSEFGKLKTRADGLSHYCKACSRAIFKAWYLRHREERLKKIAEWKAANPEKVREQQKKYHQKYYQRAKETA</sequence>
<dbReference type="Proteomes" id="UP000789752">
    <property type="component" value="Unassembled WGS sequence"/>
</dbReference>
<protein>
    <submittedName>
        <fullName evidence="1">Uncharacterized protein</fullName>
    </submittedName>
</protein>
<name>A0ABM8U9S5_9BURK</name>
<dbReference type="RefSeq" id="WP_228982836.1">
    <property type="nucleotide sequence ID" value="NZ_CAJQYY010000034.1"/>
</dbReference>
<reference evidence="1 2" key="1">
    <citation type="submission" date="2021-04" db="EMBL/GenBank/DDBJ databases">
        <authorList>
            <person name="Vanwijnsberghe S."/>
        </authorList>
    </citation>
    <scope>NUCLEOTIDE SEQUENCE [LARGE SCALE GENOMIC DNA]</scope>
    <source>
        <strain evidence="1 2">LMG 32171</strain>
    </source>
</reference>
<comment type="caution">
    <text evidence="1">The sequence shown here is derived from an EMBL/GenBank/DDBJ whole genome shotgun (WGS) entry which is preliminary data.</text>
</comment>
<keyword evidence="2" id="KW-1185">Reference proteome</keyword>
<accession>A0ABM8U9S5</accession>
<evidence type="ECO:0000313" key="2">
    <source>
        <dbReference type="Proteomes" id="UP000789752"/>
    </source>
</evidence>
<proteinExistence type="predicted"/>
<evidence type="ECO:0000313" key="1">
    <source>
        <dbReference type="EMBL" id="CAG4920323.1"/>
    </source>
</evidence>
<organism evidence="1 2">
    <name type="scientific">Paraburkholderia gardini</name>
    <dbReference type="NCBI Taxonomy" id="2823469"/>
    <lineage>
        <taxon>Bacteria</taxon>
        <taxon>Pseudomonadati</taxon>
        <taxon>Pseudomonadota</taxon>
        <taxon>Betaproteobacteria</taxon>
        <taxon>Burkholderiales</taxon>
        <taxon>Burkholderiaceae</taxon>
        <taxon>Paraburkholderia</taxon>
    </lineage>
</organism>
<gene>
    <name evidence="1" type="ORF">R54767_04702</name>
</gene>